<dbReference type="EMBL" id="CM055114">
    <property type="protein sequence ID" value="KAJ7514429.1"/>
    <property type="molecule type" value="Genomic_DNA"/>
</dbReference>
<gene>
    <name evidence="1" type="ORF">O6H91_23G043300</name>
</gene>
<evidence type="ECO:0000313" key="2">
    <source>
        <dbReference type="Proteomes" id="UP001162992"/>
    </source>
</evidence>
<accession>A0ACC2AA18</accession>
<dbReference type="Proteomes" id="UP001162992">
    <property type="component" value="Chromosome 23"/>
</dbReference>
<reference evidence="2" key="1">
    <citation type="journal article" date="2024" name="Proc. Natl. Acad. Sci. U.S.A.">
        <title>Extraordinary preservation of gene collinearity over three hundred million years revealed in homosporous lycophytes.</title>
        <authorList>
            <person name="Li C."/>
            <person name="Wickell D."/>
            <person name="Kuo L.Y."/>
            <person name="Chen X."/>
            <person name="Nie B."/>
            <person name="Liao X."/>
            <person name="Peng D."/>
            <person name="Ji J."/>
            <person name="Jenkins J."/>
            <person name="Williams M."/>
            <person name="Shu S."/>
            <person name="Plott C."/>
            <person name="Barry K."/>
            <person name="Rajasekar S."/>
            <person name="Grimwood J."/>
            <person name="Han X."/>
            <person name="Sun S."/>
            <person name="Hou Z."/>
            <person name="He W."/>
            <person name="Dai G."/>
            <person name="Sun C."/>
            <person name="Schmutz J."/>
            <person name="Leebens-Mack J.H."/>
            <person name="Li F.W."/>
            <person name="Wang L."/>
        </authorList>
    </citation>
    <scope>NUCLEOTIDE SEQUENCE [LARGE SCALE GENOMIC DNA]</scope>
    <source>
        <strain evidence="2">cv. PW_Plant_1</strain>
    </source>
</reference>
<name>A0ACC2AA18_DIPCM</name>
<protein>
    <submittedName>
        <fullName evidence="1">Uncharacterized protein</fullName>
    </submittedName>
</protein>
<evidence type="ECO:0000313" key="1">
    <source>
        <dbReference type="EMBL" id="KAJ7514429.1"/>
    </source>
</evidence>
<sequence length="199" mass="22063">MKGTRGYIPPGYVPAPQFDPEDESSLEFIPKQPTEEVNSSQRPPSQQIYQQERWTSGICACFDDVPSCCLGCCCPCVLFGKNVEMLDGQSWFGPCVIHFLLWGVITGICCSLTEGTGFGLLASCVSCYACGYRKRLRTKYNLEEAPCGDFCTHFCCHVCAICQEYRELRERSTELGLVAPPSIQTMDMDSAEFVPADNS</sequence>
<organism evidence="1 2">
    <name type="scientific">Diphasiastrum complanatum</name>
    <name type="common">Issler's clubmoss</name>
    <name type="synonym">Lycopodium complanatum</name>
    <dbReference type="NCBI Taxonomy" id="34168"/>
    <lineage>
        <taxon>Eukaryota</taxon>
        <taxon>Viridiplantae</taxon>
        <taxon>Streptophyta</taxon>
        <taxon>Embryophyta</taxon>
        <taxon>Tracheophyta</taxon>
        <taxon>Lycopodiopsida</taxon>
        <taxon>Lycopodiales</taxon>
        <taxon>Lycopodiaceae</taxon>
        <taxon>Lycopodioideae</taxon>
        <taxon>Diphasiastrum</taxon>
    </lineage>
</organism>
<keyword evidence="2" id="KW-1185">Reference proteome</keyword>
<comment type="caution">
    <text evidence="1">The sequence shown here is derived from an EMBL/GenBank/DDBJ whole genome shotgun (WGS) entry which is preliminary data.</text>
</comment>
<proteinExistence type="predicted"/>